<dbReference type="InterPro" id="IPR012337">
    <property type="entry name" value="RNaseH-like_sf"/>
</dbReference>
<gene>
    <name evidence="2" type="ORF">FME351_LOCUS12716</name>
</gene>
<dbReference type="EMBL" id="CAJNYU010001473">
    <property type="protein sequence ID" value="CAF3441756.1"/>
    <property type="molecule type" value="Genomic_DNA"/>
</dbReference>
<dbReference type="PANTHER" id="PTHR47611">
    <property type="entry name" value="HAT DIMERISATION DOMAIN, C-TERMINAL"/>
    <property type="match status" value="1"/>
</dbReference>
<evidence type="ECO:0000313" key="3">
    <source>
        <dbReference type="Proteomes" id="UP000663869"/>
    </source>
</evidence>
<evidence type="ECO:0000313" key="2">
    <source>
        <dbReference type="EMBL" id="CAF3441756.1"/>
    </source>
</evidence>
<feature type="domain" description="HAT C-terminal dimerisation" evidence="1">
    <location>
        <begin position="54"/>
        <end position="134"/>
    </location>
</feature>
<dbReference type="AlphaFoldDB" id="A0A818DF51"/>
<dbReference type="SUPFAM" id="SSF53098">
    <property type="entry name" value="Ribonuclease H-like"/>
    <property type="match status" value="1"/>
</dbReference>
<evidence type="ECO:0000259" key="1">
    <source>
        <dbReference type="Pfam" id="PF05699"/>
    </source>
</evidence>
<feature type="non-terminal residue" evidence="2">
    <location>
        <position position="1"/>
    </location>
</feature>
<sequence>DAFVHSQINYKRLEDTEPNVTEDTQCTLNKKKKRFGQEYESGDLSDEYGEAEDEVEKYLSMRIDPELIVDNPLIFWKANQKHFPLLSKVARTIHCIPATTAAVEREFSGGGLVMSERRSSINPNNVDNILFLRSVTQ</sequence>
<dbReference type="PANTHER" id="PTHR47611:SF1">
    <property type="entry name" value="CCHC-TYPE DOMAIN-CONTAINING PROTEIN"/>
    <property type="match status" value="1"/>
</dbReference>
<reference evidence="2" key="1">
    <citation type="submission" date="2021-02" db="EMBL/GenBank/DDBJ databases">
        <authorList>
            <person name="Nowell W R."/>
        </authorList>
    </citation>
    <scope>NUCLEOTIDE SEQUENCE</scope>
</reference>
<comment type="caution">
    <text evidence="2">The sequence shown here is derived from an EMBL/GenBank/DDBJ whole genome shotgun (WGS) entry which is preliminary data.</text>
</comment>
<proteinExistence type="predicted"/>
<dbReference type="Pfam" id="PF05699">
    <property type="entry name" value="Dimer_Tnp_hAT"/>
    <property type="match status" value="1"/>
</dbReference>
<dbReference type="InterPro" id="IPR008906">
    <property type="entry name" value="HATC_C_dom"/>
</dbReference>
<name>A0A818DF51_9BILA</name>
<protein>
    <recommendedName>
        <fullName evidence="1">HAT C-terminal dimerisation domain-containing protein</fullName>
    </recommendedName>
</protein>
<dbReference type="GO" id="GO:0046983">
    <property type="term" value="F:protein dimerization activity"/>
    <property type="evidence" value="ECO:0007669"/>
    <property type="project" value="InterPro"/>
</dbReference>
<organism evidence="2 3">
    <name type="scientific">Rotaria socialis</name>
    <dbReference type="NCBI Taxonomy" id="392032"/>
    <lineage>
        <taxon>Eukaryota</taxon>
        <taxon>Metazoa</taxon>
        <taxon>Spiralia</taxon>
        <taxon>Gnathifera</taxon>
        <taxon>Rotifera</taxon>
        <taxon>Eurotatoria</taxon>
        <taxon>Bdelloidea</taxon>
        <taxon>Philodinida</taxon>
        <taxon>Philodinidae</taxon>
        <taxon>Rotaria</taxon>
    </lineage>
</organism>
<dbReference type="Proteomes" id="UP000663869">
    <property type="component" value="Unassembled WGS sequence"/>
</dbReference>
<accession>A0A818DF51</accession>